<keyword evidence="1" id="KW-0812">Transmembrane</keyword>
<evidence type="ECO:0000313" key="3">
    <source>
        <dbReference type="Proteomes" id="UP000254771"/>
    </source>
</evidence>
<dbReference type="Pfam" id="PF19588">
    <property type="entry name" value="SxtJ"/>
    <property type="match status" value="1"/>
</dbReference>
<dbReference type="Proteomes" id="UP000254771">
    <property type="component" value="Unassembled WGS sequence"/>
</dbReference>
<reference evidence="2 3" key="1">
    <citation type="journal article" date="2018" name="ISME J.">
        <title>Endosymbiont genomes yield clues of tubeworm success.</title>
        <authorList>
            <person name="Li Y."/>
            <person name="Liles M.R."/>
            <person name="Halanych K.M."/>
        </authorList>
    </citation>
    <scope>NUCLEOTIDE SEQUENCE [LARGE SCALE GENOMIC DNA]</scope>
    <source>
        <strain evidence="2">A1462</strain>
    </source>
</reference>
<feature type="transmembrane region" description="Helical" evidence="1">
    <location>
        <begin position="83"/>
        <end position="103"/>
    </location>
</feature>
<accession>A0A370DLK0</accession>
<evidence type="ECO:0000313" key="2">
    <source>
        <dbReference type="EMBL" id="RDH85781.1"/>
    </source>
</evidence>
<sequence length="134" mass="15236">MEHTIPELDKKGLREFGLVTGGIIAVIFGLFFPWLLDISIPLWPWVLAGILAIWALVAPNSLGPVYKVWMKFGLMMSKITTPLILGIVFFLVIFPAGLIMRLFNDPMRRKYDADAKSYRIDSHTPDKKSLENPY</sequence>
<comment type="caution">
    <text evidence="2">The sequence shown here is derived from an EMBL/GenBank/DDBJ whole genome shotgun (WGS) entry which is preliminary data.</text>
</comment>
<keyword evidence="1" id="KW-1133">Transmembrane helix</keyword>
<keyword evidence="1" id="KW-0472">Membrane</keyword>
<dbReference type="InterPro" id="IPR045781">
    <property type="entry name" value="SxtJ"/>
</dbReference>
<feature type="transmembrane region" description="Helical" evidence="1">
    <location>
        <begin position="42"/>
        <end position="62"/>
    </location>
</feature>
<organism evidence="2 3">
    <name type="scientific">endosymbiont of Escarpia spicata</name>
    <dbReference type="NCBI Taxonomy" id="2200908"/>
    <lineage>
        <taxon>Bacteria</taxon>
        <taxon>Pseudomonadati</taxon>
        <taxon>Pseudomonadota</taxon>
        <taxon>Gammaproteobacteria</taxon>
        <taxon>sulfur-oxidizing symbionts</taxon>
    </lineage>
</organism>
<proteinExistence type="predicted"/>
<feature type="transmembrane region" description="Helical" evidence="1">
    <location>
        <begin position="16"/>
        <end position="36"/>
    </location>
</feature>
<gene>
    <name evidence="2" type="ORF">DIZ78_10000</name>
</gene>
<dbReference type="AlphaFoldDB" id="A0A370DLK0"/>
<keyword evidence="3" id="KW-1185">Reference proteome</keyword>
<evidence type="ECO:0000256" key="1">
    <source>
        <dbReference type="SAM" id="Phobius"/>
    </source>
</evidence>
<name>A0A370DLK0_9GAMM</name>
<protein>
    <submittedName>
        <fullName evidence="2">SxtJ</fullName>
    </submittedName>
</protein>
<dbReference type="EMBL" id="QFXE01000012">
    <property type="protein sequence ID" value="RDH85781.1"/>
    <property type="molecule type" value="Genomic_DNA"/>
</dbReference>